<name>A0ABP3ULJ0_9CLOT</name>
<evidence type="ECO:0000313" key="7">
    <source>
        <dbReference type="Proteomes" id="UP001501510"/>
    </source>
</evidence>
<feature type="domain" description="HTH rpiR-type" evidence="4">
    <location>
        <begin position="1"/>
        <end position="77"/>
    </location>
</feature>
<keyword evidence="1" id="KW-0805">Transcription regulation</keyword>
<dbReference type="InterPro" id="IPR047640">
    <property type="entry name" value="RpiR-like"/>
</dbReference>
<dbReference type="PROSITE" id="PS51071">
    <property type="entry name" value="HTH_RPIR"/>
    <property type="match status" value="1"/>
</dbReference>
<dbReference type="PROSITE" id="PS51464">
    <property type="entry name" value="SIS"/>
    <property type="match status" value="1"/>
</dbReference>
<dbReference type="EMBL" id="BAAACG010000008">
    <property type="protein sequence ID" value="GAA0737871.1"/>
    <property type="molecule type" value="Genomic_DNA"/>
</dbReference>
<keyword evidence="3" id="KW-0804">Transcription</keyword>
<evidence type="ECO:0000313" key="6">
    <source>
        <dbReference type="EMBL" id="GAA0737871.1"/>
    </source>
</evidence>
<dbReference type="InterPro" id="IPR009057">
    <property type="entry name" value="Homeodomain-like_sf"/>
</dbReference>
<dbReference type="InterPro" id="IPR036388">
    <property type="entry name" value="WH-like_DNA-bd_sf"/>
</dbReference>
<dbReference type="Pfam" id="PF01418">
    <property type="entry name" value="HTH_6"/>
    <property type="match status" value="1"/>
</dbReference>
<dbReference type="Pfam" id="PF01380">
    <property type="entry name" value="SIS"/>
    <property type="match status" value="1"/>
</dbReference>
<proteinExistence type="predicted"/>
<dbReference type="SUPFAM" id="SSF46689">
    <property type="entry name" value="Homeodomain-like"/>
    <property type="match status" value="1"/>
</dbReference>
<dbReference type="InterPro" id="IPR035472">
    <property type="entry name" value="RpiR-like_SIS"/>
</dbReference>
<organism evidence="6 7">
    <name type="scientific">Clostridium oceanicum</name>
    <dbReference type="NCBI Taxonomy" id="1543"/>
    <lineage>
        <taxon>Bacteria</taxon>
        <taxon>Bacillati</taxon>
        <taxon>Bacillota</taxon>
        <taxon>Clostridia</taxon>
        <taxon>Eubacteriales</taxon>
        <taxon>Clostridiaceae</taxon>
        <taxon>Clostridium</taxon>
    </lineage>
</organism>
<dbReference type="RefSeq" id="WP_343760363.1">
    <property type="nucleotide sequence ID" value="NZ_BAAACG010000008.1"/>
</dbReference>
<evidence type="ECO:0000256" key="3">
    <source>
        <dbReference type="ARBA" id="ARBA00023163"/>
    </source>
</evidence>
<dbReference type="InterPro" id="IPR000281">
    <property type="entry name" value="HTH_RpiR"/>
</dbReference>
<dbReference type="SUPFAM" id="SSF53697">
    <property type="entry name" value="SIS domain"/>
    <property type="match status" value="1"/>
</dbReference>
<dbReference type="Proteomes" id="UP001501510">
    <property type="component" value="Unassembled WGS sequence"/>
</dbReference>
<protein>
    <submittedName>
        <fullName evidence="6">MurR/RpiR family transcriptional regulator</fullName>
    </submittedName>
</protein>
<keyword evidence="2" id="KW-0238">DNA-binding</keyword>
<dbReference type="InterPro" id="IPR046348">
    <property type="entry name" value="SIS_dom_sf"/>
</dbReference>
<reference evidence="7" key="1">
    <citation type="journal article" date="2019" name="Int. J. Syst. Evol. Microbiol.">
        <title>The Global Catalogue of Microorganisms (GCM) 10K type strain sequencing project: providing services to taxonomists for standard genome sequencing and annotation.</title>
        <authorList>
            <consortium name="The Broad Institute Genomics Platform"/>
            <consortium name="The Broad Institute Genome Sequencing Center for Infectious Disease"/>
            <person name="Wu L."/>
            <person name="Ma J."/>
        </authorList>
    </citation>
    <scope>NUCLEOTIDE SEQUENCE [LARGE SCALE GENOMIC DNA]</scope>
    <source>
        <strain evidence="7">JCM 1407</strain>
    </source>
</reference>
<evidence type="ECO:0000256" key="2">
    <source>
        <dbReference type="ARBA" id="ARBA00023125"/>
    </source>
</evidence>
<keyword evidence="7" id="KW-1185">Reference proteome</keyword>
<dbReference type="PANTHER" id="PTHR30514">
    <property type="entry name" value="GLUCOKINASE"/>
    <property type="match status" value="1"/>
</dbReference>
<dbReference type="CDD" id="cd05013">
    <property type="entry name" value="SIS_RpiR"/>
    <property type="match status" value="1"/>
</dbReference>
<dbReference type="Gene3D" id="3.40.50.10490">
    <property type="entry name" value="Glucose-6-phosphate isomerase like protein, domain 1"/>
    <property type="match status" value="1"/>
</dbReference>
<comment type="caution">
    <text evidence="6">The sequence shown here is derived from an EMBL/GenBank/DDBJ whole genome shotgun (WGS) entry which is preliminary data.</text>
</comment>
<dbReference type="Gene3D" id="1.10.10.10">
    <property type="entry name" value="Winged helix-like DNA-binding domain superfamily/Winged helix DNA-binding domain"/>
    <property type="match status" value="1"/>
</dbReference>
<evidence type="ECO:0000259" key="5">
    <source>
        <dbReference type="PROSITE" id="PS51464"/>
    </source>
</evidence>
<gene>
    <name evidence="6" type="ORF">GCM10008906_14580</name>
</gene>
<evidence type="ECO:0000259" key="4">
    <source>
        <dbReference type="PROSITE" id="PS51071"/>
    </source>
</evidence>
<feature type="domain" description="SIS" evidence="5">
    <location>
        <begin position="110"/>
        <end position="250"/>
    </location>
</feature>
<dbReference type="PANTHER" id="PTHR30514:SF21">
    <property type="entry name" value="RPIR-FAMILY TRANSCRIPTIONAL REGULATOR"/>
    <property type="match status" value="1"/>
</dbReference>
<dbReference type="InterPro" id="IPR001347">
    <property type="entry name" value="SIS_dom"/>
</dbReference>
<accession>A0ABP3ULJ0</accession>
<evidence type="ECO:0000256" key="1">
    <source>
        <dbReference type="ARBA" id="ARBA00023015"/>
    </source>
</evidence>
<sequence>MDFFTIVNEKKANLNKSESELLDFFIKNASNIKNMKIQDVASKTFISPASIIRFCKKLGFSGYSELKTNLSMSITDNDNLSISQGHNQINILKDIEKTKDMINDSMIDQILNLLDNANKIDFFGAGSSEMICKEISKKFRTLGRAAYSYDDSSIMFLSASSLKKNDVVFAISLSGETNSVLKASNIAKTRGATVISVTNMSINSLCKIADKSLFVNSTSFKIQNLNFESRLQCLFLMEYIFFKYLNKLNISS</sequence>